<accession>A0A7S4KC45</accession>
<dbReference type="Pfam" id="PF05834">
    <property type="entry name" value="Lycopene_cycl"/>
    <property type="match status" value="1"/>
</dbReference>
<dbReference type="EMBL" id="HBKQ01062696">
    <property type="protein sequence ID" value="CAE2290282.1"/>
    <property type="molecule type" value="Transcribed_RNA"/>
</dbReference>
<sequence>MPLSDDVIFFEETSLVANPAVSFQECKDRLMARLASQGVTITEILEEEFCYIPMGGDVPRKGQRIVPIGAAAGVVHPSTGYQVARMLSSNVDVCDQIVKELESGAEFDPDAAAARIIGRTWTPAAVRQRNFAVFGGDFLMKQDVNGLKGFFSGFFKLELGMWAGFLAGWKNLPNNQFHDGWWPRLVFGAIFVTKLPPSVAIDMAASIAAYTFNGLDLIQSVTPIAGKPDTFDESFKFRSNKGDVAAKNEAQEMMCACDRCEEATDTNTAEVAAT</sequence>
<dbReference type="PANTHER" id="PTHR39757">
    <property type="match status" value="1"/>
</dbReference>
<dbReference type="PANTHER" id="PTHR39757:SF5">
    <property type="entry name" value="OS02G0190600 PROTEIN"/>
    <property type="match status" value="1"/>
</dbReference>
<evidence type="ECO:0000313" key="1">
    <source>
        <dbReference type="EMBL" id="CAE2290282.1"/>
    </source>
</evidence>
<protein>
    <submittedName>
        <fullName evidence="1">Uncharacterized protein</fullName>
    </submittedName>
</protein>
<gene>
    <name evidence="1" type="ORF">OAUR00152_LOCUS42769</name>
</gene>
<reference evidence="1" key="1">
    <citation type="submission" date="2021-01" db="EMBL/GenBank/DDBJ databases">
        <authorList>
            <person name="Corre E."/>
            <person name="Pelletier E."/>
            <person name="Niang G."/>
            <person name="Scheremetjew M."/>
            <person name="Finn R."/>
            <person name="Kale V."/>
            <person name="Holt S."/>
            <person name="Cochrane G."/>
            <person name="Meng A."/>
            <person name="Brown T."/>
            <person name="Cohen L."/>
        </authorList>
    </citation>
    <scope>NUCLEOTIDE SEQUENCE</scope>
    <source>
        <strain evidence="1">Isolate 1302-5</strain>
    </source>
</reference>
<organism evidence="1">
    <name type="scientific">Odontella aurita</name>
    <dbReference type="NCBI Taxonomy" id="265563"/>
    <lineage>
        <taxon>Eukaryota</taxon>
        <taxon>Sar</taxon>
        <taxon>Stramenopiles</taxon>
        <taxon>Ochrophyta</taxon>
        <taxon>Bacillariophyta</taxon>
        <taxon>Mediophyceae</taxon>
        <taxon>Biddulphiophycidae</taxon>
        <taxon>Eupodiscales</taxon>
        <taxon>Odontellaceae</taxon>
        <taxon>Odontella</taxon>
    </lineage>
</organism>
<proteinExistence type="predicted"/>
<dbReference type="AlphaFoldDB" id="A0A7S4KC45"/>
<name>A0A7S4KC45_9STRA</name>